<feature type="domain" description="Integral membrane bound transporter" evidence="6">
    <location>
        <begin position="228"/>
        <end position="349"/>
    </location>
</feature>
<evidence type="ECO:0000256" key="3">
    <source>
        <dbReference type="ARBA" id="ARBA00022989"/>
    </source>
</evidence>
<comment type="subcellular location">
    <subcellularLocation>
        <location evidence="1">Membrane</location>
        <topology evidence="1">Multi-pass membrane protein</topology>
    </subcellularLocation>
</comment>
<evidence type="ECO:0000256" key="1">
    <source>
        <dbReference type="ARBA" id="ARBA00004141"/>
    </source>
</evidence>
<accession>A0ABT5SFH5</accession>
<feature type="transmembrane region" description="Helical" evidence="5">
    <location>
        <begin position="239"/>
        <end position="258"/>
    </location>
</feature>
<proteinExistence type="predicted"/>
<dbReference type="Proteomes" id="UP001218170">
    <property type="component" value="Unassembled WGS sequence"/>
</dbReference>
<evidence type="ECO:0000259" key="6">
    <source>
        <dbReference type="Pfam" id="PF13515"/>
    </source>
</evidence>
<keyword evidence="3 5" id="KW-1133">Transmembrane helix</keyword>
<feature type="transmembrane region" description="Helical" evidence="5">
    <location>
        <begin position="114"/>
        <end position="133"/>
    </location>
</feature>
<dbReference type="Pfam" id="PF13515">
    <property type="entry name" value="FUSC_2"/>
    <property type="match status" value="1"/>
</dbReference>
<sequence>MPAADPAADPVPESWWRREAGELGRSLTRFGPAPGPRWHLGLQAATAMAVPVVALSAIGYESIGLLAATGAFATLYGGRFTPRERIVVVPIVAALLWACAAAGVLAAVLGPVVVAAGLVVVAVAASALVFGLSVGPPGPLFPVLIYGLSAHVTAPTASHRGLDPGLYLAVLAASLAFAWVVTAIPALRSKHRRTPPRPLSALFPRAHRETEARTLVVRAAAVAIVGTAASLVVDPERAYWIVGAGIAVLGVSTSRRVALSRGIHRALGTAVGAGVYLAIAFVPLPGIVLGVVLGALQFVVELVVVRHYALALLFITPLVLLILGAAGGSGPELAIERVVDTAVGAALGTLSSLIVVRGRTPRAAA</sequence>
<feature type="transmembrane region" description="Helical" evidence="5">
    <location>
        <begin position="87"/>
        <end position="108"/>
    </location>
</feature>
<organism evidence="7 8">
    <name type="scientific">Microbacterium thalli</name>
    <dbReference type="NCBI Taxonomy" id="3027921"/>
    <lineage>
        <taxon>Bacteria</taxon>
        <taxon>Bacillati</taxon>
        <taxon>Actinomycetota</taxon>
        <taxon>Actinomycetes</taxon>
        <taxon>Micrococcales</taxon>
        <taxon>Microbacteriaceae</taxon>
        <taxon>Microbacterium</taxon>
    </lineage>
</organism>
<evidence type="ECO:0000256" key="2">
    <source>
        <dbReference type="ARBA" id="ARBA00022692"/>
    </source>
</evidence>
<gene>
    <name evidence="7" type="ORF">PUW80_03825</name>
</gene>
<feature type="transmembrane region" description="Helical" evidence="5">
    <location>
        <begin position="215"/>
        <end position="233"/>
    </location>
</feature>
<dbReference type="RefSeq" id="WP_274263955.1">
    <property type="nucleotide sequence ID" value="NZ_JAQZCI010000001.1"/>
</dbReference>
<protein>
    <submittedName>
        <fullName evidence="7">FUSC family protein</fullName>
    </submittedName>
</protein>
<evidence type="ECO:0000313" key="8">
    <source>
        <dbReference type="Proteomes" id="UP001218170"/>
    </source>
</evidence>
<keyword evidence="4 5" id="KW-0472">Membrane</keyword>
<feature type="transmembrane region" description="Helical" evidence="5">
    <location>
        <begin position="270"/>
        <end position="296"/>
    </location>
</feature>
<keyword evidence="2 5" id="KW-0812">Transmembrane</keyword>
<evidence type="ECO:0000313" key="7">
    <source>
        <dbReference type="EMBL" id="MDD7961476.1"/>
    </source>
</evidence>
<comment type="caution">
    <text evidence="7">The sequence shown here is derived from an EMBL/GenBank/DDBJ whole genome shotgun (WGS) entry which is preliminary data.</text>
</comment>
<feature type="transmembrane region" description="Helical" evidence="5">
    <location>
        <begin position="165"/>
        <end position="187"/>
    </location>
</feature>
<reference evidence="7 8" key="1">
    <citation type="submission" date="2023-02" db="EMBL/GenBank/DDBJ databases">
        <title>Study of novel species of the Microbacterium genus.</title>
        <authorList>
            <person name="Arroyo-Herrera I."/>
            <person name="Roman-Ponce B."/>
            <person name="Vasquez-Murrieta M.S."/>
        </authorList>
    </citation>
    <scope>NUCLEOTIDE SEQUENCE [LARGE SCALE GENOMIC DNA]</scope>
    <source>
        <strain evidence="7 8">NE1TT3</strain>
    </source>
</reference>
<feature type="transmembrane region" description="Helical" evidence="5">
    <location>
        <begin position="308"/>
        <end position="326"/>
    </location>
</feature>
<keyword evidence="8" id="KW-1185">Reference proteome</keyword>
<feature type="transmembrane region" description="Helical" evidence="5">
    <location>
        <begin position="48"/>
        <end position="75"/>
    </location>
</feature>
<dbReference type="InterPro" id="IPR049453">
    <property type="entry name" value="Memb_transporter_dom"/>
</dbReference>
<dbReference type="EMBL" id="JAQZCI010000001">
    <property type="protein sequence ID" value="MDD7961476.1"/>
    <property type="molecule type" value="Genomic_DNA"/>
</dbReference>
<name>A0ABT5SFH5_9MICO</name>
<evidence type="ECO:0000256" key="4">
    <source>
        <dbReference type="ARBA" id="ARBA00023136"/>
    </source>
</evidence>
<evidence type="ECO:0000256" key="5">
    <source>
        <dbReference type="SAM" id="Phobius"/>
    </source>
</evidence>